<organism evidence="3 4">
    <name type="scientific">Tothia fuscella</name>
    <dbReference type="NCBI Taxonomy" id="1048955"/>
    <lineage>
        <taxon>Eukaryota</taxon>
        <taxon>Fungi</taxon>
        <taxon>Dikarya</taxon>
        <taxon>Ascomycota</taxon>
        <taxon>Pezizomycotina</taxon>
        <taxon>Dothideomycetes</taxon>
        <taxon>Pleosporomycetidae</taxon>
        <taxon>Venturiales</taxon>
        <taxon>Cylindrosympodiaceae</taxon>
        <taxon>Tothia</taxon>
    </lineage>
</organism>
<feature type="compositionally biased region" description="Acidic residues" evidence="2">
    <location>
        <begin position="1174"/>
        <end position="1196"/>
    </location>
</feature>
<dbReference type="OrthoDB" id="3934537at2759"/>
<comment type="caution">
    <text evidence="3">The sequence shown here is derived from an EMBL/GenBank/DDBJ whole genome shotgun (WGS) entry which is preliminary data.</text>
</comment>
<feature type="region of interest" description="Disordered" evidence="2">
    <location>
        <begin position="490"/>
        <end position="528"/>
    </location>
</feature>
<keyword evidence="4" id="KW-1185">Reference proteome</keyword>
<feature type="compositionally biased region" description="Polar residues" evidence="2">
    <location>
        <begin position="511"/>
        <end position="524"/>
    </location>
</feature>
<sequence>MDPPEEGSRPRNVSPMAEIKIEGQSPPRKRTRRIIQVASRNDPYEQASNLFGGRTAEEIIPIAKTSKTKNINRWEAAKQSIEQVRGSDLRPETLPENSMIGVFRVAGVIKYAVVSSARFWGAGTKENPFQASEVLDLNDFIRAKNEKKARGEIIKVPVEKTEEQNKAEKVRKEKEKERQAEMLQEQEREQEAKKKEKEQEQQTLLAARSAEFNLPMDGPLCHITTLPAQIGRNWRVVSQNIRTEGELKWWVIQVADDVHPTRAMVLFTLGHLNTDICENPEVIGSAACHFLNRFPCRNSELESVNFIDPPTNMQEHNWIRRHVERMALMHAENARYYNLLDPRHRAPGRDFYGVSSMLLLDGPNDITALRLHVNVFSLTWNVEDEHWISLSPKRVGSEPQQEPMFDSQPYQGTRFSQDTAFHCAVKILELVSSEMTDFFGTGEQILDMAKTKLNQWLPDQKKKIPMSYRMQYANMESDRQWQLIRNARQARRQIRPATNTGKKQKQRMPMGQQQASTPGSTSSGPLLAIHVPPRLTSSLQGTNASATAGGVVLQQHAPSQEKDMAPVAETGDEVYWKKFLPQLMSKLMPLKGKGIFTFYLAADYLTVKPSVAVKNSVKGKLPTAQFYTHFRMLIAFAVGQAYEAFDLGNGILQTWQTLCYNADAVNTGLASKEVALDSHYDGRMICQSHDQSHEDGELSPNELPRLSLTITRSVSNCLRNDALAQNMKRNQLDPVFKNSIKAKALSFIVDLGTQSWKCGYTNTIRNLTQDIPDRLEYGIRHPMNPSVDAVCPIFYDFVEQEESDSERDPTVVEEPKPYYHHEKNLTVTQLALNYPHGSHPPAMIPVFQMGADIHRNGERGDINWANFGKAMDHCFRIRGQIPWKAKTRLALKTLPQKRLIMTQLKSGIWDQDAKIKQKTGHDRTRAGLGTLLELAVKKWGLWDDDYIQMLNKLVDEISNDPNLNPGHGLELARGMDGVPWLWREEHQFVDHCWFWLFLEFAARLQTMDEHCDKEHDTQETPATLLVCYVVQWFETKGGRDPFLGCKMVPFAGHGQGHSIGRSSHVLPGSWMKTGCTNDRPTSYRDHYDKSRRTITIETWSTNRLKLNFAPNLRMLNILFDMLLSIAPETEYYHRPSASLPNVSFPLTWRSTVNMKLVRRLGLKIPESGLSAPIEEAEEEVGDQDDPDDGTLEESLDESDRAAADFEGDELLGGEDEIGIDLGQEEEDDNDREMQLEADQEEINQLQEQVREEARKEVEEITRGDELETAPEEPQGGMQMEQEVDMHEEVEVAVEDEPMLSELESERVFLGQMVEFLPAEHRSTYKAVISRWFTQLHFGNLEQ</sequence>
<feature type="coiled-coil region" evidence="1">
    <location>
        <begin position="1228"/>
        <end position="1255"/>
    </location>
</feature>
<proteinExistence type="predicted"/>
<feature type="region of interest" description="Disordered" evidence="2">
    <location>
        <begin position="1168"/>
        <end position="1199"/>
    </location>
</feature>
<reference evidence="3" key="1">
    <citation type="journal article" date="2020" name="Stud. Mycol.">
        <title>101 Dothideomycetes genomes: a test case for predicting lifestyles and emergence of pathogens.</title>
        <authorList>
            <person name="Haridas S."/>
            <person name="Albert R."/>
            <person name="Binder M."/>
            <person name="Bloem J."/>
            <person name="Labutti K."/>
            <person name="Salamov A."/>
            <person name="Andreopoulos B."/>
            <person name="Baker S."/>
            <person name="Barry K."/>
            <person name="Bills G."/>
            <person name="Bluhm B."/>
            <person name="Cannon C."/>
            <person name="Castanera R."/>
            <person name="Culley D."/>
            <person name="Daum C."/>
            <person name="Ezra D."/>
            <person name="Gonzalez J."/>
            <person name="Henrissat B."/>
            <person name="Kuo A."/>
            <person name="Liang C."/>
            <person name="Lipzen A."/>
            <person name="Lutzoni F."/>
            <person name="Magnuson J."/>
            <person name="Mondo S."/>
            <person name="Nolan M."/>
            <person name="Ohm R."/>
            <person name="Pangilinan J."/>
            <person name="Park H.-J."/>
            <person name="Ramirez L."/>
            <person name="Alfaro M."/>
            <person name="Sun H."/>
            <person name="Tritt A."/>
            <person name="Yoshinaga Y."/>
            <person name="Zwiers L.-H."/>
            <person name="Turgeon B."/>
            <person name="Goodwin S."/>
            <person name="Spatafora J."/>
            <person name="Crous P."/>
            <person name="Grigoriev I."/>
        </authorList>
    </citation>
    <scope>NUCLEOTIDE SEQUENCE</scope>
    <source>
        <strain evidence="3">CBS 130266</strain>
    </source>
</reference>
<name>A0A9P4TYD9_9PEZI</name>
<protein>
    <submittedName>
        <fullName evidence="3">Uncharacterized protein</fullName>
    </submittedName>
</protein>
<dbReference type="CDD" id="cd22249">
    <property type="entry name" value="UDM1_RNF168_RNF169-like"/>
    <property type="match status" value="1"/>
</dbReference>
<feature type="compositionally biased region" description="Basic and acidic residues" evidence="2">
    <location>
        <begin position="162"/>
        <end position="200"/>
    </location>
</feature>
<evidence type="ECO:0000256" key="1">
    <source>
        <dbReference type="SAM" id="Coils"/>
    </source>
</evidence>
<feature type="region of interest" description="Disordered" evidence="2">
    <location>
        <begin position="162"/>
        <end position="202"/>
    </location>
</feature>
<dbReference type="Proteomes" id="UP000800235">
    <property type="component" value="Unassembled WGS sequence"/>
</dbReference>
<feature type="region of interest" description="Disordered" evidence="2">
    <location>
        <begin position="1"/>
        <end position="30"/>
    </location>
</feature>
<accession>A0A9P4TYD9</accession>
<dbReference type="EMBL" id="MU007044">
    <property type="protein sequence ID" value="KAF2429787.1"/>
    <property type="molecule type" value="Genomic_DNA"/>
</dbReference>
<evidence type="ECO:0000313" key="4">
    <source>
        <dbReference type="Proteomes" id="UP000800235"/>
    </source>
</evidence>
<feature type="compositionally biased region" description="Low complexity" evidence="2">
    <location>
        <begin position="1271"/>
        <end position="1280"/>
    </location>
</feature>
<keyword evidence="1" id="KW-0175">Coiled coil</keyword>
<feature type="region of interest" description="Disordered" evidence="2">
    <location>
        <begin position="1257"/>
        <end position="1281"/>
    </location>
</feature>
<gene>
    <name evidence="3" type="ORF">EJ08DRAFT_698053</name>
</gene>
<evidence type="ECO:0000313" key="3">
    <source>
        <dbReference type="EMBL" id="KAF2429787.1"/>
    </source>
</evidence>
<evidence type="ECO:0000256" key="2">
    <source>
        <dbReference type="SAM" id="MobiDB-lite"/>
    </source>
</evidence>